<dbReference type="OrthoDB" id="551896at2759"/>
<dbReference type="RefSeq" id="XP_012598572.1">
    <property type="nucleotide sequence ID" value="XM_012743118.2"/>
</dbReference>
<evidence type="ECO:0000256" key="5">
    <source>
        <dbReference type="ARBA" id="ARBA00023136"/>
    </source>
</evidence>
<dbReference type="RefSeq" id="XP_012598576.1">
    <property type="nucleotide sequence ID" value="XM_012743122.2"/>
</dbReference>
<keyword evidence="4 6" id="KW-1133">Transmembrane helix</keyword>
<dbReference type="InterPro" id="IPR006904">
    <property type="entry name" value="DUF716"/>
</dbReference>
<dbReference type="KEGG" id="mmur:105859374"/>
<evidence type="ECO:0000256" key="6">
    <source>
        <dbReference type="SAM" id="Phobius"/>
    </source>
</evidence>
<dbReference type="GO" id="GO:0016020">
    <property type="term" value="C:membrane"/>
    <property type="evidence" value="ECO:0007669"/>
    <property type="project" value="UniProtKB-SubCell"/>
</dbReference>
<evidence type="ECO:0000313" key="8">
    <source>
        <dbReference type="RefSeq" id="XP_012598573.1"/>
    </source>
</evidence>
<reference evidence="7 8" key="1">
    <citation type="submission" date="2023-09" db="UniProtKB">
        <authorList>
            <consortium name="RefSeq"/>
        </authorList>
    </citation>
    <scope>IDENTIFICATION</scope>
    <source>
        <tissue evidence="7 8">Liver</tissue>
    </source>
</reference>
<name>A0A8B7ETQ8_MICMU</name>
<comment type="similarity">
    <text evidence="2">Belongs to the TMEM45 family.</text>
</comment>
<dbReference type="AlphaFoldDB" id="A0A8B7ETQ8"/>
<evidence type="ECO:0000256" key="3">
    <source>
        <dbReference type="ARBA" id="ARBA00022692"/>
    </source>
</evidence>
<evidence type="ECO:0000256" key="2">
    <source>
        <dbReference type="ARBA" id="ARBA00006948"/>
    </source>
</evidence>
<feature type="transmembrane region" description="Helical" evidence="6">
    <location>
        <begin position="250"/>
        <end position="271"/>
    </location>
</feature>
<feature type="transmembrane region" description="Helical" evidence="6">
    <location>
        <begin position="216"/>
        <end position="238"/>
    </location>
</feature>
<proteinExistence type="inferred from homology"/>
<keyword evidence="3 6" id="KW-0812">Transmembrane</keyword>
<dbReference type="InterPro" id="IPR042127">
    <property type="entry name" value="TMEM45"/>
</dbReference>
<organism evidence="8">
    <name type="scientific">Microcebus murinus</name>
    <name type="common">Gray mouse lemur</name>
    <name type="synonym">Lemur murinus</name>
    <dbReference type="NCBI Taxonomy" id="30608"/>
    <lineage>
        <taxon>Eukaryota</taxon>
        <taxon>Metazoa</taxon>
        <taxon>Chordata</taxon>
        <taxon>Craniata</taxon>
        <taxon>Vertebrata</taxon>
        <taxon>Euteleostomi</taxon>
        <taxon>Mammalia</taxon>
        <taxon>Eutheria</taxon>
        <taxon>Euarchontoglires</taxon>
        <taxon>Primates</taxon>
        <taxon>Strepsirrhini</taxon>
        <taxon>Lemuriformes</taxon>
        <taxon>Cheirogaleidae</taxon>
        <taxon>Microcebus</taxon>
    </lineage>
</organism>
<accession>A0A8B7ETQ8</accession>
<dbReference type="RefSeq" id="XP_012598571.1">
    <property type="nucleotide sequence ID" value="XM_012743117.2"/>
</dbReference>
<evidence type="ECO:0000256" key="4">
    <source>
        <dbReference type="ARBA" id="ARBA00022989"/>
    </source>
</evidence>
<gene>
    <name evidence="7 8" type="primary">LOC105859374</name>
</gene>
<sequence length="340" mass="39340">MRGLLQEPPNVLFLGKEEFFQHYLRIKDQFWLLLSYSFCHDSKVLDLLRTRMMNGLEGRIELKQPKVVGNFRGHALPGTFFIILSLWWSTQSILKYVCKKQKQTFYLGSKAVFHLAEILEGTALIGMALTGMAAEQFIPGGPHLILFKEGQWNHLLNWHHFTMYFFFGLVGVADILCVTIRSLPSSLPKLMLSNALFVEAFIFHNHTHGRELLEIFVHQLLVLVIFLTGLVTFMEFLLQNNVLLELLRSSLIMLQGSWFFQIGFVLFPPSGAPAWNLMDHDNIMFLTICFCWHYAVSFIIIGVNYAFVTWLVKSKLKTLCPSEVRLLKNVEREQESEEEM</sequence>
<feature type="transmembrane region" description="Helical" evidence="6">
    <location>
        <begin position="283"/>
        <end position="307"/>
    </location>
</feature>
<dbReference type="RefSeq" id="XP_012598574.1">
    <property type="nucleotide sequence ID" value="XM_012743120.2"/>
</dbReference>
<dbReference type="PANTHER" id="PTHR16007:SF21">
    <property type="entry name" value="TRANSMEMBRANE PROTEIN 45A"/>
    <property type="match status" value="1"/>
</dbReference>
<keyword evidence="5 6" id="KW-0472">Membrane</keyword>
<feature type="transmembrane region" description="Helical" evidence="6">
    <location>
        <begin position="158"/>
        <end position="180"/>
    </location>
</feature>
<feature type="transmembrane region" description="Helical" evidence="6">
    <location>
        <begin position="75"/>
        <end position="97"/>
    </location>
</feature>
<feature type="transmembrane region" description="Helical" evidence="6">
    <location>
        <begin position="118"/>
        <end position="138"/>
    </location>
</feature>
<evidence type="ECO:0000256" key="1">
    <source>
        <dbReference type="ARBA" id="ARBA00004141"/>
    </source>
</evidence>
<dbReference type="Pfam" id="PF04819">
    <property type="entry name" value="DUF716"/>
    <property type="match status" value="1"/>
</dbReference>
<dbReference type="RefSeq" id="XP_012598573.1">
    <property type="nucleotide sequence ID" value="XM_012743119.2"/>
</dbReference>
<evidence type="ECO:0000313" key="7">
    <source>
        <dbReference type="RefSeq" id="XP_012598571.1"/>
    </source>
</evidence>
<dbReference type="PANTHER" id="PTHR16007">
    <property type="entry name" value="EPIDIDYMAL MEMBRANE PROTEIN E9-RELATED"/>
    <property type="match status" value="1"/>
</dbReference>
<comment type="subcellular location">
    <subcellularLocation>
        <location evidence="1">Membrane</location>
        <topology evidence="1">Multi-pass membrane protein</topology>
    </subcellularLocation>
</comment>
<protein>
    <submittedName>
        <fullName evidence="7 8">Transmembrane protein 45A-like isoform X1</fullName>
    </submittedName>
</protein>